<evidence type="ECO:0000256" key="4">
    <source>
        <dbReference type="ARBA" id="ARBA00022723"/>
    </source>
</evidence>
<comment type="pathway">
    <text evidence="9">Metabolic intermediate biosynthesis; acetyl-CoA biosynthesis; acetyl-CoA from acetate: step 1/2.</text>
</comment>
<sequence>MTVKKEKAKGFLALNSGSSSLKFALYLDEQEKESMVGRCEQIGTGGNVRIKDIEGQPLVLPKTYSLDTHEAAMQVVLDAMAYFFPDIEVQAVGHRVVHGGRSFDGPIFITPKVLENLERLVKLAPLHEPHNIAGIHAAMEAFPGVPQIACFDTAFHRSQSFVDNAFAIPYHYYEEGILRYGFHGLSYEYINAEVARLAPELHQGKVVVAHLGNGASLCAIEAGRSKASTMGFTAIDGLPMGTRCGQLDPGVILHFLETEGMSIKDLNRILYKESGLLGLSGGLSNDMRVLTEAGTEAAQRAIDYFTHKVCAGVASMAAAMQGINLLVFTAGIGEHSSLVRRKVCEGLAWLGVSLDDISNTQGKGTRLISAKDSKFKVMVIPTDEEVIIVRATRALLAEKAVAEVC</sequence>
<evidence type="ECO:0000313" key="12">
    <source>
        <dbReference type="Proteomes" id="UP000029629"/>
    </source>
</evidence>
<feature type="binding site" evidence="9">
    <location>
        <begin position="210"/>
        <end position="214"/>
    </location>
    <ligand>
        <name>ATP</name>
        <dbReference type="ChEBI" id="CHEBI:30616"/>
    </ligand>
</feature>
<evidence type="ECO:0000313" key="11">
    <source>
        <dbReference type="EMBL" id="KGF30087.1"/>
    </source>
</evidence>
<dbReference type="PROSITE" id="PS01075">
    <property type="entry name" value="ACETATE_KINASE_1"/>
    <property type="match status" value="1"/>
</dbReference>
<comment type="similarity">
    <text evidence="1 9 10">Belongs to the acetokinase family.</text>
</comment>
<dbReference type="InterPro" id="IPR004372">
    <property type="entry name" value="Ac/propionate_kinase"/>
</dbReference>
<dbReference type="GO" id="GO:0005829">
    <property type="term" value="C:cytosol"/>
    <property type="evidence" value="ECO:0007669"/>
    <property type="project" value="TreeGrafter"/>
</dbReference>
<accession>A0A096AH95</accession>
<keyword evidence="4 9" id="KW-0479">Metal-binding</keyword>
<feature type="active site" description="Proton donor/acceptor" evidence="9">
    <location>
        <position position="152"/>
    </location>
</feature>
<keyword evidence="8 9" id="KW-0460">Magnesium</keyword>
<protein>
    <recommendedName>
        <fullName evidence="9">Acetate kinase</fullName>
        <ecNumber evidence="9">2.7.2.1</ecNumber>
    </recommendedName>
    <alternativeName>
        <fullName evidence="9">Acetokinase</fullName>
    </alternativeName>
</protein>
<keyword evidence="12" id="KW-1185">Reference proteome</keyword>
<dbReference type="AlphaFoldDB" id="A0A096AH95"/>
<feature type="binding site" evidence="9">
    <location>
        <position position="15"/>
    </location>
    <ligand>
        <name>Mg(2+)</name>
        <dbReference type="ChEBI" id="CHEBI:18420"/>
    </ligand>
</feature>
<organism evidence="11 12">
    <name type="scientific">Oligella urethralis DNF00040</name>
    <dbReference type="NCBI Taxonomy" id="1401065"/>
    <lineage>
        <taxon>Bacteria</taxon>
        <taxon>Pseudomonadati</taxon>
        <taxon>Pseudomonadota</taxon>
        <taxon>Betaproteobacteria</taxon>
        <taxon>Burkholderiales</taxon>
        <taxon>Alcaligenaceae</taxon>
        <taxon>Oligella</taxon>
    </lineage>
</organism>
<dbReference type="GO" id="GO:0000287">
    <property type="term" value="F:magnesium ion binding"/>
    <property type="evidence" value="ECO:0007669"/>
    <property type="project" value="UniProtKB-UniRule"/>
</dbReference>
<dbReference type="Pfam" id="PF00871">
    <property type="entry name" value="Acetate_kinase"/>
    <property type="match status" value="1"/>
</dbReference>
<dbReference type="Gene3D" id="3.30.420.40">
    <property type="match status" value="2"/>
</dbReference>
<keyword evidence="3 9" id="KW-0808">Transferase</keyword>
<comment type="subunit">
    <text evidence="9">Homodimer.</text>
</comment>
<evidence type="ECO:0000256" key="6">
    <source>
        <dbReference type="ARBA" id="ARBA00022777"/>
    </source>
</evidence>
<dbReference type="eggNOG" id="COG0282">
    <property type="taxonomic scope" value="Bacteria"/>
</dbReference>
<dbReference type="OrthoDB" id="9802453at2"/>
<evidence type="ECO:0000256" key="7">
    <source>
        <dbReference type="ARBA" id="ARBA00022840"/>
    </source>
</evidence>
<comment type="caution">
    <text evidence="11">The sequence shown here is derived from an EMBL/GenBank/DDBJ whole genome shotgun (WGS) entry which is preliminary data.</text>
</comment>
<dbReference type="SUPFAM" id="SSF53067">
    <property type="entry name" value="Actin-like ATPase domain"/>
    <property type="match status" value="2"/>
</dbReference>
<feature type="binding site" evidence="9">
    <location>
        <begin position="286"/>
        <end position="288"/>
    </location>
    <ligand>
        <name>ATP</name>
        <dbReference type="ChEBI" id="CHEBI:30616"/>
    </ligand>
</feature>
<dbReference type="EMBL" id="JRNI01000030">
    <property type="protein sequence ID" value="KGF30087.1"/>
    <property type="molecule type" value="Genomic_DNA"/>
</dbReference>
<gene>
    <name evidence="9" type="primary">ackA</name>
    <name evidence="11" type="ORF">HMPREF2130_07805</name>
</gene>
<dbReference type="GO" id="GO:0005524">
    <property type="term" value="F:ATP binding"/>
    <property type="evidence" value="ECO:0007669"/>
    <property type="project" value="UniProtKB-KW"/>
</dbReference>
<dbReference type="NCBIfam" id="TIGR00016">
    <property type="entry name" value="ackA"/>
    <property type="match status" value="1"/>
</dbReference>
<proteinExistence type="inferred from homology"/>
<feature type="binding site" evidence="9">
    <location>
        <begin position="331"/>
        <end position="335"/>
    </location>
    <ligand>
        <name>ATP</name>
        <dbReference type="ChEBI" id="CHEBI:30616"/>
    </ligand>
</feature>
<feature type="binding site" evidence="9">
    <location>
        <position position="95"/>
    </location>
    <ligand>
        <name>substrate</name>
    </ligand>
</feature>
<comment type="function">
    <text evidence="9">Catalyzes the formation of acetyl phosphate from acetate and ATP. Can also catalyze the reverse reaction.</text>
</comment>
<name>A0A096AH95_9BURK</name>
<dbReference type="PANTHER" id="PTHR21060">
    <property type="entry name" value="ACETATE KINASE"/>
    <property type="match status" value="1"/>
</dbReference>
<dbReference type="GO" id="GO:0008776">
    <property type="term" value="F:acetate kinase activity"/>
    <property type="evidence" value="ECO:0007669"/>
    <property type="project" value="UniProtKB-UniRule"/>
</dbReference>
<evidence type="ECO:0000256" key="2">
    <source>
        <dbReference type="ARBA" id="ARBA00022490"/>
    </source>
</evidence>
<dbReference type="EC" id="2.7.2.1" evidence="9"/>
<feature type="binding site" evidence="9">
    <location>
        <position position="22"/>
    </location>
    <ligand>
        <name>ATP</name>
        <dbReference type="ChEBI" id="CHEBI:30616"/>
    </ligand>
</feature>
<dbReference type="GO" id="GO:0006085">
    <property type="term" value="P:acetyl-CoA biosynthetic process"/>
    <property type="evidence" value="ECO:0007669"/>
    <property type="project" value="UniProtKB-UniRule"/>
</dbReference>
<dbReference type="InterPro" id="IPR023865">
    <property type="entry name" value="Aliphatic_acid_kinase_CS"/>
</dbReference>
<comment type="catalytic activity">
    <reaction evidence="9">
        <text>acetate + ATP = acetyl phosphate + ADP</text>
        <dbReference type="Rhea" id="RHEA:11352"/>
        <dbReference type="ChEBI" id="CHEBI:22191"/>
        <dbReference type="ChEBI" id="CHEBI:30089"/>
        <dbReference type="ChEBI" id="CHEBI:30616"/>
        <dbReference type="ChEBI" id="CHEBI:456216"/>
        <dbReference type="EC" id="2.7.2.1"/>
    </reaction>
</comment>
<dbReference type="InterPro" id="IPR043129">
    <property type="entry name" value="ATPase_NBD"/>
</dbReference>
<keyword evidence="6 9" id="KW-0418">Kinase</keyword>
<keyword evidence="2 9" id="KW-0963">Cytoplasm</keyword>
<dbReference type="Proteomes" id="UP000029629">
    <property type="component" value="Unassembled WGS sequence"/>
</dbReference>
<reference evidence="11 12" key="1">
    <citation type="submission" date="2014-07" db="EMBL/GenBank/DDBJ databases">
        <authorList>
            <person name="McCorrison J."/>
            <person name="Sanka R."/>
            <person name="Torralba M."/>
            <person name="Gillis M."/>
            <person name="Haft D.H."/>
            <person name="Methe B."/>
            <person name="Sutton G."/>
            <person name="Nelson K.E."/>
        </authorList>
    </citation>
    <scope>NUCLEOTIDE SEQUENCE [LARGE SCALE GENOMIC DNA]</scope>
    <source>
        <strain evidence="11 12">DNF00040</strain>
    </source>
</reference>
<keyword evidence="5 9" id="KW-0547">Nucleotide-binding</keyword>
<evidence type="ECO:0000256" key="8">
    <source>
        <dbReference type="ARBA" id="ARBA00022842"/>
    </source>
</evidence>
<evidence type="ECO:0000256" key="10">
    <source>
        <dbReference type="RuleBase" id="RU003835"/>
    </source>
</evidence>
<dbReference type="PRINTS" id="PR00471">
    <property type="entry name" value="ACETATEKNASE"/>
</dbReference>
<comment type="cofactor">
    <cofactor evidence="9">
        <name>Mg(2+)</name>
        <dbReference type="ChEBI" id="CHEBI:18420"/>
    </cofactor>
    <cofactor evidence="9">
        <name>Mn(2+)</name>
        <dbReference type="ChEBI" id="CHEBI:29035"/>
    </cofactor>
    <text evidence="9">Mg(2+). Can also accept Mn(2+).</text>
</comment>
<dbReference type="PROSITE" id="PS01076">
    <property type="entry name" value="ACETATE_KINASE_2"/>
    <property type="match status" value="1"/>
</dbReference>
<comment type="subcellular location">
    <subcellularLocation>
        <location evidence="9">Cytoplasm</location>
    </subcellularLocation>
</comment>
<evidence type="ECO:0000256" key="9">
    <source>
        <dbReference type="HAMAP-Rule" id="MF_00020"/>
    </source>
</evidence>
<dbReference type="RefSeq" id="WP_036559757.1">
    <property type="nucleotide sequence ID" value="NZ_JRNI01000030.1"/>
</dbReference>
<feature type="binding site" evidence="9">
    <location>
        <position position="384"/>
    </location>
    <ligand>
        <name>Mg(2+)</name>
        <dbReference type="ChEBI" id="CHEBI:18420"/>
    </ligand>
</feature>
<evidence type="ECO:0000256" key="1">
    <source>
        <dbReference type="ARBA" id="ARBA00008748"/>
    </source>
</evidence>
<evidence type="ECO:0000256" key="3">
    <source>
        <dbReference type="ARBA" id="ARBA00022679"/>
    </source>
</evidence>
<dbReference type="UniPathway" id="UPA00340">
    <property type="reaction ID" value="UER00458"/>
</dbReference>
<feature type="site" description="Transition state stabilizer" evidence="9">
    <location>
        <position position="183"/>
    </location>
</feature>
<dbReference type="InterPro" id="IPR000890">
    <property type="entry name" value="Aliphatic_acid_kin_short-chain"/>
</dbReference>
<dbReference type="PANTHER" id="PTHR21060:SF21">
    <property type="entry name" value="ACETATE KINASE"/>
    <property type="match status" value="1"/>
</dbReference>
<evidence type="ECO:0000256" key="5">
    <source>
        <dbReference type="ARBA" id="ARBA00022741"/>
    </source>
</evidence>
<keyword evidence="7 9" id="KW-0067">ATP-binding</keyword>
<dbReference type="GO" id="GO:0006083">
    <property type="term" value="P:acetate metabolic process"/>
    <property type="evidence" value="ECO:0007669"/>
    <property type="project" value="TreeGrafter"/>
</dbReference>
<dbReference type="PIRSF" id="PIRSF000722">
    <property type="entry name" value="Acetate_prop_kin"/>
    <property type="match status" value="1"/>
</dbReference>
<dbReference type="HAMAP" id="MF_00020">
    <property type="entry name" value="Acetate_kinase"/>
    <property type="match status" value="1"/>
</dbReference>
<feature type="site" description="Transition state stabilizer" evidence="9">
    <location>
        <position position="243"/>
    </location>
</feature>